<proteinExistence type="predicted"/>
<accession>A0A8J2KZM1</accession>
<reference evidence="1" key="1">
    <citation type="submission" date="2021-06" db="EMBL/GenBank/DDBJ databases">
        <authorList>
            <person name="Hodson N. C."/>
            <person name="Mongue J. A."/>
            <person name="Jaron S. K."/>
        </authorList>
    </citation>
    <scope>NUCLEOTIDE SEQUENCE</scope>
</reference>
<dbReference type="AlphaFoldDB" id="A0A8J2KZM1"/>
<dbReference type="Proteomes" id="UP000708208">
    <property type="component" value="Unassembled WGS sequence"/>
</dbReference>
<comment type="caution">
    <text evidence="1">The sequence shown here is derived from an EMBL/GenBank/DDBJ whole genome shotgun (WGS) entry which is preliminary data.</text>
</comment>
<keyword evidence="2" id="KW-1185">Reference proteome</keyword>
<gene>
    <name evidence="1" type="ORF">AFUS01_LOCUS36318</name>
</gene>
<sequence>MTKVDFAKFLQQFLPAFLESNFSLLNSPTFAVMLTKFIDDLRFYHFLLDCDRVNSTSQSIISEDTSKAP</sequence>
<evidence type="ECO:0000313" key="1">
    <source>
        <dbReference type="EMBL" id="CAG7826254.1"/>
    </source>
</evidence>
<evidence type="ECO:0000313" key="2">
    <source>
        <dbReference type="Proteomes" id="UP000708208"/>
    </source>
</evidence>
<dbReference type="EMBL" id="CAJVCH010539186">
    <property type="protein sequence ID" value="CAG7826254.1"/>
    <property type="molecule type" value="Genomic_DNA"/>
</dbReference>
<organism evidence="1 2">
    <name type="scientific">Allacma fusca</name>
    <dbReference type="NCBI Taxonomy" id="39272"/>
    <lineage>
        <taxon>Eukaryota</taxon>
        <taxon>Metazoa</taxon>
        <taxon>Ecdysozoa</taxon>
        <taxon>Arthropoda</taxon>
        <taxon>Hexapoda</taxon>
        <taxon>Collembola</taxon>
        <taxon>Symphypleona</taxon>
        <taxon>Sminthuridae</taxon>
        <taxon>Allacma</taxon>
    </lineage>
</organism>
<protein>
    <submittedName>
        <fullName evidence="1">Uncharacterized protein</fullName>
    </submittedName>
</protein>
<name>A0A8J2KZM1_9HEXA</name>